<feature type="signal peptide" evidence="1">
    <location>
        <begin position="1"/>
        <end position="17"/>
    </location>
</feature>
<dbReference type="InterPro" id="IPR000757">
    <property type="entry name" value="Beta-glucanase-like"/>
</dbReference>
<dbReference type="OrthoDB" id="192832at2759"/>
<comment type="caution">
    <text evidence="3">The sequence shown here is derived from an EMBL/GenBank/DDBJ whole genome shotgun (WGS) entry which is preliminary data.</text>
</comment>
<feature type="chain" id="PRO_5012101544" evidence="1">
    <location>
        <begin position="18"/>
        <end position="347"/>
    </location>
</feature>
<dbReference type="GO" id="GO:0030246">
    <property type="term" value="F:carbohydrate binding"/>
    <property type="evidence" value="ECO:0007669"/>
    <property type="project" value="UniProtKB-KW"/>
</dbReference>
<dbReference type="STRING" id="106004.A0A1Y2G2W2"/>
<reference evidence="3 4" key="1">
    <citation type="submission" date="2016-07" db="EMBL/GenBank/DDBJ databases">
        <title>Pervasive Adenine N6-methylation of Active Genes in Fungi.</title>
        <authorList>
            <consortium name="DOE Joint Genome Institute"/>
            <person name="Mondo S.J."/>
            <person name="Dannebaum R.O."/>
            <person name="Kuo R.C."/>
            <person name="Labutti K."/>
            <person name="Haridas S."/>
            <person name="Kuo A."/>
            <person name="Salamov A."/>
            <person name="Ahrendt S.R."/>
            <person name="Lipzen A."/>
            <person name="Sullivan W."/>
            <person name="Andreopoulos W.B."/>
            <person name="Clum A."/>
            <person name="Lindquist E."/>
            <person name="Daum C."/>
            <person name="Ramamoorthy G.K."/>
            <person name="Gryganskyi A."/>
            <person name="Culley D."/>
            <person name="Magnuson J.K."/>
            <person name="James T.Y."/>
            <person name="O'Malley M.A."/>
            <person name="Stajich J.E."/>
            <person name="Spatafora J.W."/>
            <person name="Visel A."/>
            <person name="Grigoriev I.V."/>
        </authorList>
    </citation>
    <scope>NUCLEOTIDE SEQUENCE [LARGE SCALE GENOMIC DNA]</scope>
    <source>
        <strain evidence="3 4">62-1032</strain>
    </source>
</reference>
<protein>
    <submittedName>
        <fullName evidence="3">Concanavalin A-like lectin/glucanase domain-containing protein</fullName>
    </submittedName>
</protein>
<organism evidence="3 4">
    <name type="scientific">Leucosporidium creatinivorum</name>
    <dbReference type="NCBI Taxonomy" id="106004"/>
    <lineage>
        <taxon>Eukaryota</taxon>
        <taxon>Fungi</taxon>
        <taxon>Dikarya</taxon>
        <taxon>Basidiomycota</taxon>
        <taxon>Pucciniomycotina</taxon>
        <taxon>Microbotryomycetes</taxon>
        <taxon>Leucosporidiales</taxon>
        <taxon>Leucosporidium</taxon>
    </lineage>
</organism>
<dbReference type="AlphaFoldDB" id="A0A1Y2G2W2"/>
<evidence type="ECO:0000256" key="1">
    <source>
        <dbReference type="SAM" id="SignalP"/>
    </source>
</evidence>
<dbReference type="EMBL" id="MCGR01000004">
    <property type="protein sequence ID" value="ORY90137.1"/>
    <property type="molecule type" value="Genomic_DNA"/>
</dbReference>
<dbReference type="InterPro" id="IPR050546">
    <property type="entry name" value="Glycosyl_Hydrlase_16"/>
</dbReference>
<gene>
    <name evidence="3" type="ORF">BCR35DRAFT_299690</name>
</gene>
<accession>A0A1Y2G2W2</accession>
<name>A0A1Y2G2W2_9BASI</name>
<proteinExistence type="predicted"/>
<dbReference type="PANTHER" id="PTHR10963:SF24">
    <property type="entry name" value="GLYCOSIDASE C21B10.07-RELATED"/>
    <property type="match status" value="1"/>
</dbReference>
<keyword evidence="1" id="KW-0732">Signal</keyword>
<dbReference type="SUPFAM" id="SSF49899">
    <property type="entry name" value="Concanavalin A-like lectins/glucanases"/>
    <property type="match status" value="1"/>
</dbReference>
<dbReference type="PROSITE" id="PS51762">
    <property type="entry name" value="GH16_2"/>
    <property type="match status" value="1"/>
</dbReference>
<dbReference type="GO" id="GO:0009251">
    <property type="term" value="P:glucan catabolic process"/>
    <property type="evidence" value="ECO:0007669"/>
    <property type="project" value="TreeGrafter"/>
</dbReference>
<dbReference type="InterPro" id="IPR013320">
    <property type="entry name" value="ConA-like_dom_sf"/>
</dbReference>
<keyword evidence="3" id="KW-0430">Lectin</keyword>
<dbReference type="PANTHER" id="PTHR10963">
    <property type="entry name" value="GLYCOSYL HYDROLASE-RELATED"/>
    <property type="match status" value="1"/>
</dbReference>
<evidence type="ECO:0000313" key="4">
    <source>
        <dbReference type="Proteomes" id="UP000193467"/>
    </source>
</evidence>
<dbReference type="GO" id="GO:0004553">
    <property type="term" value="F:hydrolase activity, hydrolyzing O-glycosyl compounds"/>
    <property type="evidence" value="ECO:0007669"/>
    <property type="project" value="InterPro"/>
</dbReference>
<sequence length="347" mass="37171">MRSTSLLVLAGATAALASSSHKNMAKHRRSQPVEKRGSGYTLDTFAKGQDFLDLFDYAEGSDNGGVANYVSESTAKSDNLVWVNPKDDTVHLRVDNSTASASSRNAIKLTGKKTYDTGLFIFDIERQPQVCGAWPAVWMTSMTETWPAGGEIDIVEYVSRQTDNGFSVHTTSGCYAGSSGYSGTAMLAGDNALNCDADATSAQGCGFRSTQNVSAGIGANYYKGGVYALEISESGGISAWFFVRGKVPSDITEKNPQPSSWTTPDMYISPSSCKPSTYFKNLGLIINTNLGGTWAEGVWNSDNSYAGQTDGSCASQTGYSTAAAYVLAEGQDFTHSYWKFRSLAIYK</sequence>
<dbReference type="Gene3D" id="2.60.120.200">
    <property type="match status" value="1"/>
</dbReference>
<dbReference type="Proteomes" id="UP000193467">
    <property type="component" value="Unassembled WGS sequence"/>
</dbReference>
<keyword evidence="4" id="KW-1185">Reference proteome</keyword>
<feature type="domain" description="GH16" evidence="2">
    <location>
        <begin position="26"/>
        <end position="303"/>
    </location>
</feature>
<evidence type="ECO:0000259" key="2">
    <source>
        <dbReference type="PROSITE" id="PS51762"/>
    </source>
</evidence>
<dbReference type="InParanoid" id="A0A1Y2G2W2"/>
<evidence type="ECO:0000313" key="3">
    <source>
        <dbReference type="EMBL" id="ORY90137.1"/>
    </source>
</evidence>
<dbReference type="Pfam" id="PF26113">
    <property type="entry name" value="GH16_XgeA"/>
    <property type="match status" value="1"/>
</dbReference>